<dbReference type="AlphaFoldDB" id="A0A8J4SYN1"/>
<evidence type="ECO:0000313" key="2">
    <source>
        <dbReference type="Proteomes" id="UP000748531"/>
    </source>
</evidence>
<comment type="caution">
    <text evidence="1">The sequence shown here is derived from an EMBL/GenBank/DDBJ whole genome shotgun (WGS) entry which is preliminary data.</text>
</comment>
<name>A0A8J4SYN1_9TREM</name>
<proteinExistence type="predicted"/>
<keyword evidence="2" id="KW-1185">Reference proteome</keyword>
<dbReference type="EMBL" id="LUCH01003480">
    <property type="protein sequence ID" value="KAF5400085.1"/>
    <property type="molecule type" value="Genomic_DNA"/>
</dbReference>
<evidence type="ECO:0000313" key="1">
    <source>
        <dbReference type="EMBL" id="KAF5400085.1"/>
    </source>
</evidence>
<dbReference type="Proteomes" id="UP000748531">
    <property type="component" value="Unassembled WGS sequence"/>
</dbReference>
<organism evidence="1 2">
    <name type="scientific">Paragonimus heterotremus</name>
    <dbReference type="NCBI Taxonomy" id="100268"/>
    <lineage>
        <taxon>Eukaryota</taxon>
        <taxon>Metazoa</taxon>
        <taxon>Spiralia</taxon>
        <taxon>Lophotrochozoa</taxon>
        <taxon>Platyhelminthes</taxon>
        <taxon>Trematoda</taxon>
        <taxon>Digenea</taxon>
        <taxon>Plagiorchiida</taxon>
        <taxon>Troglotremata</taxon>
        <taxon>Troglotrematidae</taxon>
        <taxon>Paragonimus</taxon>
    </lineage>
</organism>
<sequence length="102" mass="11124">MMVILRVENLPMQPALQQVPLLLKITFCCKSLSPSRVQPTGVIKSPLSLADLNPVFLQRFVADVNALRTLQPRASQSSQSRGLTYTGLLKCLLSTTPVITCG</sequence>
<accession>A0A8J4SYN1</accession>
<protein>
    <submittedName>
        <fullName evidence="1">Uncharacterized protein</fullName>
    </submittedName>
</protein>
<gene>
    <name evidence="1" type="ORF">PHET_06499</name>
</gene>
<reference evidence="1" key="1">
    <citation type="submission" date="2019-05" db="EMBL/GenBank/DDBJ databases">
        <title>Annotation for the trematode Paragonimus heterotremus.</title>
        <authorList>
            <person name="Choi Y.-J."/>
        </authorList>
    </citation>
    <scope>NUCLEOTIDE SEQUENCE</scope>
    <source>
        <strain evidence="1">LC</strain>
    </source>
</reference>